<keyword evidence="4" id="KW-1185">Reference proteome</keyword>
<feature type="chain" id="PRO_5038685926" description="Lipoprotein" evidence="2">
    <location>
        <begin position="22"/>
        <end position="237"/>
    </location>
</feature>
<dbReference type="STRING" id="1123309.GCA_000377005_00545"/>
<name>A0A3P1V8I3_9STRE</name>
<protein>
    <recommendedName>
        <fullName evidence="5">Lipoprotein</fullName>
    </recommendedName>
</protein>
<evidence type="ECO:0000313" key="4">
    <source>
        <dbReference type="Proteomes" id="UP000281771"/>
    </source>
</evidence>
<dbReference type="RefSeq" id="WP_124777660.1">
    <property type="nucleotide sequence ID" value="NZ_RQZA01000008.1"/>
</dbReference>
<comment type="caution">
    <text evidence="3">The sequence shown here is derived from an EMBL/GenBank/DDBJ whole genome shotgun (WGS) entry which is preliminary data.</text>
</comment>
<evidence type="ECO:0000313" key="3">
    <source>
        <dbReference type="EMBL" id="RRD30469.1"/>
    </source>
</evidence>
<dbReference type="AlphaFoldDB" id="A0A3P1V8I3"/>
<gene>
    <name evidence="3" type="ORF">EII38_08325</name>
</gene>
<feature type="region of interest" description="Disordered" evidence="1">
    <location>
        <begin position="178"/>
        <end position="198"/>
    </location>
</feature>
<proteinExistence type="predicted"/>
<feature type="compositionally biased region" description="Low complexity" evidence="1">
    <location>
        <begin position="38"/>
        <end position="47"/>
    </location>
</feature>
<organism evidence="3 4">
    <name type="scientific">Streptococcus minor</name>
    <dbReference type="NCBI Taxonomy" id="229549"/>
    <lineage>
        <taxon>Bacteria</taxon>
        <taxon>Bacillati</taxon>
        <taxon>Bacillota</taxon>
        <taxon>Bacilli</taxon>
        <taxon>Lactobacillales</taxon>
        <taxon>Streptococcaceae</taxon>
        <taxon>Streptococcus</taxon>
    </lineage>
</organism>
<evidence type="ECO:0008006" key="5">
    <source>
        <dbReference type="Google" id="ProtNLM"/>
    </source>
</evidence>
<dbReference type="Proteomes" id="UP000281771">
    <property type="component" value="Unassembled WGS sequence"/>
</dbReference>
<sequence length="237" mass="26346">MKKQWFVAGIITLASVSLLMACGSSDTKSVAKQEKTTEVTMETTKSSDSVDKKEKKGATASNFSSTKYADTENMEFAINGKVYKLGETTIQTLIDDGVPFEENSLNNVGNNVNPDYVSDTFKVVVGEYWGLQIWAGNFTDAPKATKDLPITKIYFPFKKDQAQDILSFNFPTDLSMDDLKANSGEPTENDHYEGDGGYTSDNMQYEYESSTYLSKGGYQFNFIKGVLDNITITYIPR</sequence>
<keyword evidence="2" id="KW-0732">Signal</keyword>
<dbReference type="PROSITE" id="PS51257">
    <property type="entry name" value="PROKAR_LIPOPROTEIN"/>
    <property type="match status" value="1"/>
</dbReference>
<evidence type="ECO:0000256" key="2">
    <source>
        <dbReference type="SAM" id="SignalP"/>
    </source>
</evidence>
<evidence type="ECO:0000256" key="1">
    <source>
        <dbReference type="SAM" id="MobiDB-lite"/>
    </source>
</evidence>
<feature type="signal peptide" evidence="2">
    <location>
        <begin position="1"/>
        <end position="21"/>
    </location>
</feature>
<dbReference type="EMBL" id="RQZA01000008">
    <property type="protein sequence ID" value="RRD30469.1"/>
    <property type="molecule type" value="Genomic_DNA"/>
</dbReference>
<reference evidence="3 4" key="1">
    <citation type="submission" date="2018-11" db="EMBL/GenBank/DDBJ databases">
        <title>Genomes From Bacteria Associated with the Canine Oral Cavity: a Test Case for Automated Genome-Based Taxonomic Assignment.</title>
        <authorList>
            <person name="Coil D.A."/>
            <person name="Jospin G."/>
            <person name="Darling A.E."/>
            <person name="Wallis C."/>
            <person name="Davis I.J."/>
            <person name="Harris S."/>
            <person name="Eisen J.A."/>
            <person name="Holcombe L.J."/>
            <person name="O'Flynn C."/>
        </authorList>
    </citation>
    <scope>NUCLEOTIDE SEQUENCE [LARGE SCALE GENOMIC DNA]</scope>
    <source>
        <strain evidence="3 4">OH4621_COT-116</strain>
    </source>
</reference>
<feature type="region of interest" description="Disordered" evidence="1">
    <location>
        <begin position="31"/>
        <end position="56"/>
    </location>
</feature>
<accession>A0A3P1V8I3</accession>